<gene>
    <name evidence="7" type="ORF">A3H75_01795</name>
</gene>
<sequence>MFDKFFGKFSKDIGVDLGTVNTLVYVKDKGIVINEPSVVAINVRTEQILSVGKEAREMVGKTPAHISISRPLVHGIIADFEVTEKMLRYFIDKVHEDNFTFIPRPRVVIGAPLEITEVERKAIEDATLAAGGREVFIVESPMAAAIGARMPIEEAVGNFIVDIGGGTTEIATISLGGVVTWKSIQIAGEEMNKNIVHYARDVFNVLIGERHAEKIKIQAGSALPPKEPITYAMRGRDLVTGLPKEVPITDGEIREALTRSINTIIESIKATLEVTPPELIVDIHERGMLLTGGGALLRGIDRVIAQATGIPVRIADDPLSCVVIGMGILLDNEALLQEVA</sequence>
<dbReference type="Gene3D" id="3.30.420.40">
    <property type="match status" value="3"/>
</dbReference>
<dbReference type="InterPro" id="IPR004753">
    <property type="entry name" value="MreB"/>
</dbReference>
<organism evidence="7 8">
    <name type="scientific">Candidatus Uhrbacteria bacterium RIFCSPLOWO2_02_FULL_51_9</name>
    <dbReference type="NCBI Taxonomy" id="1802410"/>
    <lineage>
        <taxon>Bacteria</taxon>
        <taxon>Candidatus Uhriibacteriota</taxon>
    </lineage>
</organism>
<feature type="non-terminal residue" evidence="7">
    <location>
        <position position="340"/>
    </location>
</feature>
<dbReference type="SUPFAM" id="SSF53067">
    <property type="entry name" value="Actin-like ATPase domain"/>
    <property type="match status" value="2"/>
</dbReference>
<dbReference type="HAMAP" id="MF_02207">
    <property type="entry name" value="MreB"/>
    <property type="match status" value="1"/>
</dbReference>
<dbReference type="Pfam" id="PF06723">
    <property type="entry name" value="MreB_Mbl"/>
    <property type="match status" value="1"/>
</dbReference>
<dbReference type="GO" id="GO:0000902">
    <property type="term" value="P:cell morphogenesis"/>
    <property type="evidence" value="ECO:0007669"/>
    <property type="project" value="InterPro"/>
</dbReference>
<keyword evidence="2" id="KW-0963">Cytoplasm</keyword>
<dbReference type="STRING" id="1802410.A3H75_01795"/>
<accession>A0A1F7VEG4</accession>
<evidence type="ECO:0000313" key="7">
    <source>
        <dbReference type="EMBL" id="OGL88394.1"/>
    </source>
</evidence>
<comment type="subcellular location">
    <subcellularLocation>
        <location evidence="1">Cytoplasm</location>
    </subcellularLocation>
</comment>
<dbReference type="PRINTS" id="PR01652">
    <property type="entry name" value="SHAPEPROTEIN"/>
</dbReference>
<dbReference type="InterPro" id="IPR056546">
    <property type="entry name" value="MreB_MamK-like"/>
</dbReference>
<protein>
    <submittedName>
        <fullName evidence="7">Rod shape-determining protein</fullName>
    </submittedName>
</protein>
<comment type="similarity">
    <text evidence="6">Belongs to the FtsA/MreB family.</text>
</comment>
<evidence type="ECO:0000256" key="1">
    <source>
        <dbReference type="ARBA" id="ARBA00004496"/>
    </source>
</evidence>
<keyword evidence="4" id="KW-0067">ATP-binding</keyword>
<evidence type="ECO:0000256" key="2">
    <source>
        <dbReference type="ARBA" id="ARBA00022490"/>
    </source>
</evidence>
<dbReference type="Proteomes" id="UP000176678">
    <property type="component" value="Unassembled WGS sequence"/>
</dbReference>
<keyword evidence="5" id="KW-0133">Cell shape</keyword>
<dbReference type="GO" id="GO:0005524">
    <property type="term" value="F:ATP binding"/>
    <property type="evidence" value="ECO:0007669"/>
    <property type="project" value="UniProtKB-KW"/>
</dbReference>
<evidence type="ECO:0000256" key="5">
    <source>
        <dbReference type="ARBA" id="ARBA00022960"/>
    </source>
</evidence>
<comment type="caution">
    <text evidence="7">The sequence shown here is derived from an EMBL/GenBank/DDBJ whole genome shotgun (WGS) entry which is preliminary data.</text>
</comment>
<evidence type="ECO:0000313" key="8">
    <source>
        <dbReference type="Proteomes" id="UP000176678"/>
    </source>
</evidence>
<dbReference type="CDD" id="cd10225">
    <property type="entry name" value="ASKHA_NBD_MreB-like"/>
    <property type="match status" value="1"/>
</dbReference>
<dbReference type="GO" id="GO:0008360">
    <property type="term" value="P:regulation of cell shape"/>
    <property type="evidence" value="ECO:0007669"/>
    <property type="project" value="UniProtKB-KW"/>
</dbReference>
<keyword evidence="3" id="KW-0547">Nucleotide-binding</keyword>
<dbReference type="InterPro" id="IPR043129">
    <property type="entry name" value="ATPase_NBD"/>
</dbReference>
<evidence type="ECO:0000256" key="4">
    <source>
        <dbReference type="ARBA" id="ARBA00022840"/>
    </source>
</evidence>
<dbReference type="PANTHER" id="PTHR42749:SF1">
    <property type="entry name" value="CELL SHAPE-DETERMINING PROTEIN MREB"/>
    <property type="match status" value="1"/>
</dbReference>
<evidence type="ECO:0000256" key="3">
    <source>
        <dbReference type="ARBA" id="ARBA00022741"/>
    </source>
</evidence>
<dbReference type="AlphaFoldDB" id="A0A1F7VEG4"/>
<dbReference type="NCBIfam" id="TIGR00904">
    <property type="entry name" value="mreB"/>
    <property type="match status" value="1"/>
</dbReference>
<name>A0A1F7VEG4_9BACT</name>
<dbReference type="NCBIfam" id="NF010539">
    <property type="entry name" value="PRK13927.1"/>
    <property type="match status" value="1"/>
</dbReference>
<dbReference type="EMBL" id="MGES01000049">
    <property type="protein sequence ID" value="OGL88394.1"/>
    <property type="molecule type" value="Genomic_DNA"/>
</dbReference>
<dbReference type="PANTHER" id="PTHR42749">
    <property type="entry name" value="CELL SHAPE-DETERMINING PROTEIN MREB"/>
    <property type="match status" value="1"/>
</dbReference>
<reference evidence="7 8" key="1">
    <citation type="journal article" date="2016" name="Nat. Commun.">
        <title>Thousands of microbial genomes shed light on interconnected biogeochemical processes in an aquifer system.</title>
        <authorList>
            <person name="Anantharaman K."/>
            <person name="Brown C.T."/>
            <person name="Hug L.A."/>
            <person name="Sharon I."/>
            <person name="Castelle C.J."/>
            <person name="Probst A.J."/>
            <person name="Thomas B.C."/>
            <person name="Singh A."/>
            <person name="Wilkins M.J."/>
            <person name="Karaoz U."/>
            <person name="Brodie E.L."/>
            <person name="Williams K.H."/>
            <person name="Hubbard S.S."/>
            <person name="Banfield J.F."/>
        </authorList>
    </citation>
    <scope>NUCLEOTIDE SEQUENCE [LARGE SCALE GENOMIC DNA]</scope>
</reference>
<proteinExistence type="inferred from homology"/>
<evidence type="ECO:0000256" key="6">
    <source>
        <dbReference type="ARBA" id="ARBA00023458"/>
    </source>
</evidence>
<dbReference type="GO" id="GO:0005737">
    <property type="term" value="C:cytoplasm"/>
    <property type="evidence" value="ECO:0007669"/>
    <property type="project" value="UniProtKB-SubCell"/>
</dbReference>